<comment type="caution">
    <text evidence="1">The sequence shown here is derived from an EMBL/GenBank/DDBJ whole genome shotgun (WGS) entry which is preliminary data.</text>
</comment>
<evidence type="ECO:0000313" key="2">
    <source>
        <dbReference type="Proteomes" id="UP000469452"/>
    </source>
</evidence>
<dbReference type="AlphaFoldDB" id="A0A6A5ATA7"/>
<feature type="non-terminal residue" evidence="1">
    <location>
        <position position="1"/>
    </location>
</feature>
<sequence>IQPLDTIVSFHVVDSSKGFLSVDKLKVVHLLLSKDISVVVAGTNDVALAQKKCLVGQPVSLGKLPYGVIRIALGADMVNRIFQGTQTMSELVLEDAIILRKIELILNHWELLCARFVDIPTAS</sequence>
<name>A0A6A5ATA7_APHAT</name>
<gene>
    <name evidence="1" type="ORF">AaE_002551</name>
</gene>
<protein>
    <submittedName>
        <fullName evidence="1">Uncharacterized protein</fullName>
    </submittedName>
</protein>
<feature type="non-terminal residue" evidence="1">
    <location>
        <position position="123"/>
    </location>
</feature>
<dbReference type="VEuPathDB" id="FungiDB:H257_03828"/>
<reference evidence="1 2" key="1">
    <citation type="submission" date="2019-06" db="EMBL/GenBank/DDBJ databases">
        <title>Genomics analysis of Aphanomyces spp. identifies a new class of oomycete effector associated with host adaptation.</title>
        <authorList>
            <person name="Gaulin E."/>
        </authorList>
    </citation>
    <scope>NUCLEOTIDE SEQUENCE [LARGE SCALE GENOMIC DNA]</scope>
    <source>
        <strain evidence="1 2">E</strain>
    </source>
</reference>
<proteinExistence type="predicted"/>
<dbReference type="EMBL" id="VJMI01005053">
    <property type="protein sequence ID" value="KAF0770744.1"/>
    <property type="molecule type" value="Genomic_DNA"/>
</dbReference>
<organism evidence="1 2">
    <name type="scientific">Aphanomyces astaci</name>
    <name type="common">Crayfish plague agent</name>
    <dbReference type="NCBI Taxonomy" id="112090"/>
    <lineage>
        <taxon>Eukaryota</taxon>
        <taxon>Sar</taxon>
        <taxon>Stramenopiles</taxon>
        <taxon>Oomycota</taxon>
        <taxon>Saprolegniomycetes</taxon>
        <taxon>Saprolegniales</taxon>
        <taxon>Verrucalvaceae</taxon>
        <taxon>Aphanomyces</taxon>
    </lineage>
</organism>
<accession>A0A6A5ATA7</accession>
<dbReference type="Proteomes" id="UP000469452">
    <property type="component" value="Unassembled WGS sequence"/>
</dbReference>
<evidence type="ECO:0000313" key="1">
    <source>
        <dbReference type="EMBL" id="KAF0770744.1"/>
    </source>
</evidence>